<dbReference type="EMBL" id="BMNM01000004">
    <property type="protein sequence ID" value="GGI77182.1"/>
    <property type="molecule type" value="Genomic_DNA"/>
</dbReference>
<dbReference type="Proteomes" id="UP000657075">
    <property type="component" value="Unassembled WGS sequence"/>
</dbReference>
<evidence type="ECO:0000259" key="1">
    <source>
        <dbReference type="Pfam" id="PF07992"/>
    </source>
</evidence>
<dbReference type="Gene3D" id="3.50.50.60">
    <property type="entry name" value="FAD/NAD(P)-binding domain"/>
    <property type="match status" value="2"/>
</dbReference>
<dbReference type="InterPro" id="IPR052541">
    <property type="entry name" value="SQRD"/>
</dbReference>
<evidence type="ECO:0000313" key="2">
    <source>
        <dbReference type="EMBL" id="GGI77182.1"/>
    </source>
</evidence>
<dbReference type="GO" id="GO:0016491">
    <property type="term" value="F:oxidoreductase activity"/>
    <property type="evidence" value="ECO:0007669"/>
    <property type="project" value="InterPro"/>
</dbReference>
<reference evidence="2" key="1">
    <citation type="journal article" date="2014" name="Int. J. Syst. Evol. Microbiol.">
        <title>Complete genome sequence of Corynebacterium casei LMG S-19264T (=DSM 44701T), isolated from a smear-ripened cheese.</title>
        <authorList>
            <consortium name="US DOE Joint Genome Institute (JGI-PGF)"/>
            <person name="Walter F."/>
            <person name="Albersmeier A."/>
            <person name="Kalinowski J."/>
            <person name="Ruckert C."/>
        </authorList>
    </citation>
    <scope>NUCLEOTIDE SEQUENCE</scope>
    <source>
        <strain evidence="2">JCM 11219</strain>
    </source>
</reference>
<evidence type="ECO:0000313" key="3">
    <source>
        <dbReference type="Proteomes" id="UP000657075"/>
    </source>
</evidence>
<dbReference type="Pfam" id="PF07992">
    <property type="entry name" value="Pyr_redox_2"/>
    <property type="match status" value="1"/>
</dbReference>
<protein>
    <submittedName>
        <fullName evidence="2">Pyridine nucleotide-disulfide oxidoreductase</fullName>
    </submittedName>
</protein>
<proteinExistence type="predicted"/>
<dbReference type="PANTHER" id="PTHR43755">
    <property type="match status" value="1"/>
</dbReference>
<dbReference type="InterPro" id="IPR023753">
    <property type="entry name" value="FAD/NAD-binding_dom"/>
</dbReference>
<sequence>MMANNKKRVVIIGGGAGGVVLANRLPKDEFDITIIDKQPYNYFLPWLLYIAFKGSRKPIKREIRSVLKPWVNFIQSGANVVNLQDRYVELESGKRLEYDYVVIATGASVDYSRVPGLDKVTEKFGNYHSNEDNAWRVWQTLNKMREGTLAVILAPGAYRCPPSPLEGVFLAEEFFRRRGLRDRVRIVFATFYPRPYPAEPMNELIEPLLKERGIDYVTFYTLDRIDPEKGVAYSMEGEELKFDSAIVIPPHVGVGIKYVPGDVLDSDGFVQADKFTNRVKGFDDAFVIGDASALPVAKTGVTAHLQAGVVAKILQGEDARNTGRTNCPFDVGYGLGTFVISDFYNPTIKYPINRINHLFKVAFAATYWDMLLYPELWDPVFESYFEATEPARIRHLYG</sequence>
<name>A0A830E6R4_9CREN</name>
<organism evidence="2 3">
    <name type="scientific">Vulcanisaeta souniana JCM 11219</name>
    <dbReference type="NCBI Taxonomy" id="1293586"/>
    <lineage>
        <taxon>Archaea</taxon>
        <taxon>Thermoproteota</taxon>
        <taxon>Thermoprotei</taxon>
        <taxon>Thermoproteales</taxon>
        <taxon>Thermoproteaceae</taxon>
        <taxon>Vulcanisaeta</taxon>
    </lineage>
</organism>
<dbReference type="SUPFAM" id="SSF51905">
    <property type="entry name" value="FAD/NAD(P)-binding domain"/>
    <property type="match status" value="2"/>
</dbReference>
<dbReference type="PANTHER" id="PTHR43755:SF1">
    <property type="entry name" value="FAD-DEPENDENT PYRIDINE NUCLEOTIDE-DISULPHIDE OXIDOREDUCTASE"/>
    <property type="match status" value="1"/>
</dbReference>
<comment type="caution">
    <text evidence="2">The sequence shown here is derived from an EMBL/GenBank/DDBJ whole genome shotgun (WGS) entry which is preliminary data.</text>
</comment>
<reference evidence="2" key="2">
    <citation type="submission" date="2020-09" db="EMBL/GenBank/DDBJ databases">
        <authorList>
            <person name="Sun Q."/>
            <person name="Ohkuma M."/>
        </authorList>
    </citation>
    <scope>NUCLEOTIDE SEQUENCE</scope>
    <source>
        <strain evidence="2">JCM 11219</strain>
    </source>
</reference>
<accession>A0A830E6R4</accession>
<feature type="domain" description="FAD/NAD(P)-binding" evidence="1">
    <location>
        <begin position="8"/>
        <end position="294"/>
    </location>
</feature>
<gene>
    <name evidence="2" type="ORF">GCM10007112_12480</name>
</gene>
<dbReference type="AlphaFoldDB" id="A0A830E6R4"/>
<dbReference type="InterPro" id="IPR036188">
    <property type="entry name" value="FAD/NAD-bd_sf"/>
</dbReference>